<dbReference type="OrthoDB" id="76388at2759"/>
<dbReference type="GO" id="GO:0005576">
    <property type="term" value="C:extracellular region"/>
    <property type="evidence" value="ECO:0007669"/>
    <property type="project" value="InterPro"/>
</dbReference>
<protein>
    <recommendedName>
        <fullName evidence="8">Chitinase</fullName>
    </recommendedName>
</protein>
<dbReference type="SMART" id="SM00636">
    <property type="entry name" value="Glyco_18"/>
    <property type="match status" value="1"/>
</dbReference>
<dbReference type="InterPro" id="IPR002557">
    <property type="entry name" value="Chitin-bd_dom"/>
</dbReference>
<dbReference type="GO" id="GO:0006032">
    <property type="term" value="P:chitin catabolic process"/>
    <property type="evidence" value="ECO:0007669"/>
    <property type="project" value="TreeGrafter"/>
</dbReference>
<dbReference type="Pfam" id="PF01607">
    <property type="entry name" value="CBM_14"/>
    <property type="match status" value="1"/>
</dbReference>
<keyword evidence="3" id="KW-1015">Disulfide bond</keyword>
<dbReference type="Gene3D" id="2.170.140.10">
    <property type="entry name" value="Chitin binding domain"/>
    <property type="match status" value="1"/>
</dbReference>
<feature type="domain" description="GH18" evidence="5">
    <location>
        <begin position="128"/>
        <end position="372"/>
    </location>
</feature>
<dbReference type="AlphaFoldDB" id="A0A7R9KRW5"/>
<organism evidence="6">
    <name type="scientific">Medioppia subpectinata</name>
    <dbReference type="NCBI Taxonomy" id="1979941"/>
    <lineage>
        <taxon>Eukaryota</taxon>
        <taxon>Metazoa</taxon>
        <taxon>Ecdysozoa</taxon>
        <taxon>Arthropoda</taxon>
        <taxon>Chelicerata</taxon>
        <taxon>Arachnida</taxon>
        <taxon>Acari</taxon>
        <taxon>Acariformes</taxon>
        <taxon>Sarcoptiformes</taxon>
        <taxon>Oribatida</taxon>
        <taxon>Brachypylina</taxon>
        <taxon>Oppioidea</taxon>
        <taxon>Oppiidae</taxon>
        <taxon>Medioppia</taxon>
    </lineage>
</organism>
<evidence type="ECO:0000259" key="4">
    <source>
        <dbReference type="PROSITE" id="PS50940"/>
    </source>
</evidence>
<evidence type="ECO:0000313" key="6">
    <source>
        <dbReference type="EMBL" id="CAD7628185.1"/>
    </source>
</evidence>
<dbReference type="SUPFAM" id="SSF54556">
    <property type="entry name" value="Chitinase insertion domain"/>
    <property type="match status" value="2"/>
</dbReference>
<dbReference type="Gene3D" id="3.20.20.80">
    <property type="entry name" value="Glycosidases"/>
    <property type="match status" value="1"/>
</dbReference>
<dbReference type="InterPro" id="IPR036508">
    <property type="entry name" value="Chitin-bd_dom_sf"/>
</dbReference>
<evidence type="ECO:0000256" key="1">
    <source>
        <dbReference type="ARBA" id="ARBA00009121"/>
    </source>
</evidence>
<dbReference type="InterPro" id="IPR017853">
    <property type="entry name" value="GH"/>
</dbReference>
<dbReference type="Gene3D" id="1.10.472.80">
    <property type="entry name" value="Ypt/Rab-GAP domain of gyp1p, domain 3"/>
    <property type="match status" value="1"/>
</dbReference>
<gene>
    <name evidence="6" type="ORF">OSB1V03_LOCUS8607</name>
</gene>
<dbReference type="PROSITE" id="PS51910">
    <property type="entry name" value="GH18_2"/>
    <property type="match status" value="1"/>
</dbReference>
<feature type="domain" description="Chitin-binding type-2" evidence="4">
    <location>
        <begin position="396"/>
        <end position="455"/>
    </location>
</feature>
<dbReference type="Proteomes" id="UP000759131">
    <property type="component" value="Unassembled WGS sequence"/>
</dbReference>
<dbReference type="InterPro" id="IPR011583">
    <property type="entry name" value="Chitinase_II/V-like_cat"/>
</dbReference>
<evidence type="ECO:0008006" key="8">
    <source>
        <dbReference type="Google" id="ProtNLM"/>
    </source>
</evidence>
<dbReference type="InterPro" id="IPR001223">
    <property type="entry name" value="Glyco_hydro18_cat"/>
</dbReference>
<name>A0A7R9KRW5_9ACAR</name>
<dbReference type="SUPFAM" id="SSF51445">
    <property type="entry name" value="(Trans)glycosidases"/>
    <property type="match status" value="1"/>
</dbReference>
<dbReference type="GO" id="GO:0004568">
    <property type="term" value="F:chitinase activity"/>
    <property type="evidence" value="ECO:0007669"/>
    <property type="project" value="TreeGrafter"/>
</dbReference>
<dbReference type="EMBL" id="CAJPIZ010005441">
    <property type="protein sequence ID" value="CAG2108615.1"/>
    <property type="molecule type" value="Genomic_DNA"/>
</dbReference>
<accession>A0A7R9KRW5</accession>
<dbReference type="GO" id="GO:0005975">
    <property type="term" value="P:carbohydrate metabolic process"/>
    <property type="evidence" value="ECO:0007669"/>
    <property type="project" value="InterPro"/>
</dbReference>
<evidence type="ECO:0000259" key="5">
    <source>
        <dbReference type="PROSITE" id="PS51910"/>
    </source>
</evidence>
<evidence type="ECO:0000313" key="7">
    <source>
        <dbReference type="Proteomes" id="UP000759131"/>
    </source>
</evidence>
<evidence type="ECO:0000256" key="2">
    <source>
        <dbReference type="ARBA" id="ARBA00022669"/>
    </source>
</evidence>
<dbReference type="PANTHER" id="PTHR11177:SF317">
    <property type="entry name" value="CHITINASE 12-RELATED"/>
    <property type="match status" value="1"/>
</dbReference>
<keyword evidence="2" id="KW-0147">Chitin-binding</keyword>
<dbReference type="InterPro" id="IPR029070">
    <property type="entry name" value="Chitinase_insertion_sf"/>
</dbReference>
<reference evidence="6" key="1">
    <citation type="submission" date="2020-11" db="EMBL/GenBank/DDBJ databases">
        <authorList>
            <person name="Tran Van P."/>
        </authorList>
    </citation>
    <scope>NUCLEOTIDE SEQUENCE</scope>
</reference>
<dbReference type="PROSITE" id="PS50940">
    <property type="entry name" value="CHIT_BIND_II"/>
    <property type="match status" value="1"/>
</dbReference>
<dbReference type="FunFam" id="2.170.140.10:FF:000007">
    <property type="entry name" value="Acidic mammalian chitinase"/>
    <property type="match status" value="1"/>
</dbReference>
<keyword evidence="7" id="KW-1185">Reference proteome</keyword>
<dbReference type="Gene3D" id="3.10.50.10">
    <property type="match status" value="2"/>
</dbReference>
<feature type="non-terminal residue" evidence="6">
    <location>
        <position position="1"/>
    </location>
</feature>
<dbReference type="PANTHER" id="PTHR11177">
    <property type="entry name" value="CHITINASE"/>
    <property type="match status" value="1"/>
</dbReference>
<dbReference type="FunFam" id="3.10.50.10:FF:000001">
    <property type="entry name" value="Chitinase 3-like 1"/>
    <property type="match status" value="1"/>
</dbReference>
<dbReference type="SUPFAM" id="SSF57625">
    <property type="entry name" value="Invertebrate chitin-binding proteins"/>
    <property type="match status" value="1"/>
</dbReference>
<dbReference type="EMBL" id="OC860016">
    <property type="protein sequence ID" value="CAD7628185.1"/>
    <property type="molecule type" value="Genomic_DNA"/>
</dbReference>
<dbReference type="InterPro" id="IPR050314">
    <property type="entry name" value="Glycosyl_Hydrlase_18"/>
</dbReference>
<dbReference type="Pfam" id="PF00704">
    <property type="entry name" value="Glyco_hydro_18"/>
    <property type="match status" value="1"/>
</dbReference>
<dbReference type="GO" id="GO:0008061">
    <property type="term" value="F:chitin binding"/>
    <property type="evidence" value="ECO:0007669"/>
    <property type="project" value="UniProtKB-KW"/>
</dbReference>
<evidence type="ECO:0000256" key="3">
    <source>
        <dbReference type="ARBA" id="ARBA00023157"/>
    </source>
</evidence>
<comment type="similarity">
    <text evidence="1">Belongs to the glycosyl hydrolase 18 family. Chitinase class II subfamily.</text>
</comment>
<dbReference type="SMART" id="SM00494">
    <property type="entry name" value="ChtBD2"/>
    <property type="match status" value="1"/>
</dbReference>
<sequence length="461" mass="52070">VRLYIIDCFWLEGVKVLFRFSLALIKMGSNACCDETRSSGDLITSIRETAKNCFDFIELKKIAFNEIKLPKRKYMATKRSFYVKQINSQLEMSVQMDNKESATQWIRRRSSELLGLRSNGTRIDYRIELREAFDGEAKGSSKTRLLLTAAVPASFEAVTSGFNVPELNKYLDFMNIMSYDFHGDWEQSVNHNSPLFSLNTASGYQKKLTVDFSVAEWVNKGASKEKLVVGLPTYGRTFTLSSPNLTDINAPAIKGGLPGQFTRESGFLAFFEICDLLKMGATLVWDNEQMVPYAYSGDQWICDLLKMGATLVWDNEQMVPYAYSGDQWVQWLKQAGYGGIMIWSVDMDDFSGSCMGQKFPLIHAAKEELKGYKVANLEAQSSNINTARGSEKNKDEVKCEESDGHISYHKDKTDCQMYYMCEGTRRHHMPCPQNLVFNLDQSVCDWPENVEGCAVAATPAA</sequence>
<proteinExistence type="inferred from homology"/>